<name>A0A250IX63_9BACT</name>
<organism evidence="5 6">
    <name type="scientific">Cystobacter fuscus</name>
    <dbReference type="NCBI Taxonomy" id="43"/>
    <lineage>
        <taxon>Bacteria</taxon>
        <taxon>Pseudomonadati</taxon>
        <taxon>Myxococcota</taxon>
        <taxon>Myxococcia</taxon>
        <taxon>Myxococcales</taxon>
        <taxon>Cystobacterineae</taxon>
        <taxon>Archangiaceae</taxon>
        <taxon>Cystobacter</taxon>
    </lineage>
</organism>
<dbReference type="PIRSF" id="PIRSF006779">
    <property type="entry name" value="UCP006779"/>
    <property type="match status" value="1"/>
</dbReference>
<comment type="similarity">
    <text evidence="2">Belongs to the SAM hydrolase / SAM-dependent halogenase family.</text>
</comment>
<keyword evidence="1" id="KW-0949">S-adenosyl-L-methionine</keyword>
<protein>
    <recommendedName>
        <fullName evidence="7">Adenosyl-chloride synthase</fullName>
    </recommendedName>
</protein>
<dbReference type="Pfam" id="PF20257">
    <property type="entry name" value="SAM_HAT_C"/>
    <property type="match status" value="1"/>
</dbReference>
<dbReference type="InterPro" id="IPR023228">
    <property type="entry name" value="SAM_OH_AdoTrfase_N_sf"/>
</dbReference>
<evidence type="ECO:0000313" key="6">
    <source>
        <dbReference type="Proteomes" id="UP000217257"/>
    </source>
</evidence>
<dbReference type="KEGG" id="cfus:CYFUS_001287"/>
<dbReference type="PANTHER" id="PTHR35092">
    <property type="entry name" value="CHLORINASE MJ1651"/>
    <property type="match status" value="1"/>
</dbReference>
<evidence type="ECO:0000259" key="3">
    <source>
        <dbReference type="Pfam" id="PF01887"/>
    </source>
</evidence>
<dbReference type="InterPro" id="IPR002747">
    <property type="entry name" value="SAM_OH_AdoTrfase"/>
</dbReference>
<dbReference type="InterPro" id="IPR046469">
    <property type="entry name" value="SAM_HAT_N"/>
</dbReference>
<dbReference type="Proteomes" id="UP000217257">
    <property type="component" value="Chromosome"/>
</dbReference>
<dbReference type="EMBL" id="CP022098">
    <property type="protein sequence ID" value="ATB35873.1"/>
    <property type="molecule type" value="Genomic_DNA"/>
</dbReference>
<dbReference type="InterPro" id="IPR046470">
    <property type="entry name" value="SAM_HAT_C"/>
</dbReference>
<dbReference type="InterPro" id="IPR023227">
    <property type="entry name" value="SAM_OH_AdoTrfase_C_sf"/>
</dbReference>
<feature type="domain" description="S-adenosyl-l-methionine hydroxide adenosyltransferase N-terminal" evidence="3">
    <location>
        <begin position="30"/>
        <end position="177"/>
    </location>
</feature>
<evidence type="ECO:0000256" key="2">
    <source>
        <dbReference type="ARBA" id="ARBA00024035"/>
    </source>
</evidence>
<dbReference type="PANTHER" id="PTHR35092:SF1">
    <property type="entry name" value="CHLORINASE MJ1651"/>
    <property type="match status" value="1"/>
</dbReference>
<evidence type="ECO:0000313" key="5">
    <source>
        <dbReference type="EMBL" id="ATB35873.1"/>
    </source>
</evidence>
<dbReference type="AlphaFoldDB" id="A0A250IX63"/>
<evidence type="ECO:0000259" key="4">
    <source>
        <dbReference type="Pfam" id="PF20257"/>
    </source>
</evidence>
<accession>A0A250IX63</accession>
<dbReference type="Pfam" id="PF01887">
    <property type="entry name" value="SAM_HAT_N"/>
    <property type="match status" value="1"/>
</dbReference>
<sequence length="289" mass="30400">MVVRKASSWMTSPSGAEGDYLPGTMLPPLISLLTDFGLTDTYVGQMKAAILRVAPHARLVDLTHAVPAQDVRAGAFLLWSAVEAFAEGSLHLAVVDPGVGSARRAVAVRSHRGDVLVGPDNGLLVPALLLLGGLADAVELNDPAWWGPRRSRTFHGRDLFAPVVGHLAAGVPLEKLGRRLERLETPFTFPEPREEGGGSALVGEVLHVDTYGNLITNLPVARLPARFDVQVGDRLVPGAPLAHYQAVAPGELLSLGGSTGLLEVSVRDGDAARVLGVGRGTRVRVAARG</sequence>
<dbReference type="Gene3D" id="3.40.50.10790">
    <property type="entry name" value="S-adenosyl-l-methionine hydroxide adenosyltransferase, N-terminal"/>
    <property type="match status" value="1"/>
</dbReference>
<gene>
    <name evidence="5" type="ORF">CYFUS_001287</name>
</gene>
<proteinExistence type="inferred from homology"/>
<evidence type="ECO:0008006" key="7">
    <source>
        <dbReference type="Google" id="ProtNLM"/>
    </source>
</evidence>
<feature type="domain" description="S-adenosyl-l-methionine hydroxide adenosyltransferase C-terminal" evidence="4">
    <location>
        <begin position="203"/>
        <end position="284"/>
    </location>
</feature>
<evidence type="ECO:0000256" key="1">
    <source>
        <dbReference type="ARBA" id="ARBA00022691"/>
    </source>
</evidence>
<dbReference type="SUPFAM" id="SSF102522">
    <property type="entry name" value="Bacterial fluorinating enzyme, N-terminal domain"/>
    <property type="match status" value="1"/>
</dbReference>
<reference evidence="5 6" key="1">
    <citation type="submission" date="2017-06" db="EMBL/GenBank/DDBJ databases">
        <title>Sequencing and comparative analysis of myxobacterial genomes.</title>
        <authorList>
            <person name="Rupp O."/>
            <person name="Goesmann A."/>
            <person name="Sogaard-Andersen L."/>
        </authorList>
    </citation>
    <scope>NUCLEOTIDE SEQUENCE [LARGE SCALE GENOMIC DNA]</scope>
    <source>
        <strain evidence="5 6">DSM 52655</strain>
    </source>
</reference>
<dbReference type="Gene3D" id="2.40.30.90">
    <property type="entry name" value="Bacterial fluorinating enzyme like"/>
    <property type="match status" value="1"/>
</dbReference>
<dbReference type="SUPFAM" id="SSF101852">
    <property type="entry name" value="Bacterial fluorinating enzyme, C-terminal domain"/>
    <property type="match status" value="1"/>
</dbReference>